<protein>
    <submittedName>
        <fullName evidence="2">Uncharacterized protein</fullName>
    </submittedName>
</protein>
<evidence type="ECO:0000313" key="3">
    <source>
        <dbReference type="Proteomes" id="UP001175211"/>
    </source>
</evidence>
<feature type="compositionally biased region" description="Basic and acidic residues" evidence="1">
    <location>
        <begin position="425"/>
        <end position="435"/>
    </location>
</feature>
<organism evidence="2 3">
    <name type="scientific">Armillaria tabescens</name>
    <name type="common">Ringless honey mushroom</name>
    <name type="synonym">Agaricus tabescens</name>
    <dbReference type="NCBI Taxonomy" id="1929756"/>
    <lineage>
        <taxon>Eukaryota</taxon>
        <taxon>Fungi</taxon>
        <taxon>Dikarya</taxon>
        <taxon>Basidiomycota</taxon>
        <taxon>Agaricomycotina</taxon>
        <taxon>Agaricomycetes</taxon>
        <taxon>Agaricomycetidae</taxon>
        <taxon>Agaricales</taxon>
        <taxon>Marasmiineae</taxon>
        <taxon>Physalacriaceae</taxon>
        <taxon>Desarmillaria</taxon>
    </lineage>
</organism>
<comment type="caution">
    <text evidence="2">The sequence shown here is derived from an EMBL/GenBank/DDBJ whole genome shotgun (WGS) entry which is preliminary data.</text>
</comment>
<feature type="region of interest" description="Disordered" evidence="1">
    <location>
        <begin position="1"/>
        <end position="43"/>
    </location>
</feature>
<evidence type="ECO:0000256" key="1">
    <source>
        <dbReference type="SAM" id="MobiDB-lite"/>
    </source>
</evidence>
<reference evidence="2" key="1">
    <citation type="submission" date="2023-06" db="EMBL/GenBank/DDBJ databases">
        <authorList>
            <consortium name="Lawrence Berkeley National Laboratory"/>
            <person name="Ahrendt S."/>
            <person name="Sahu N."/>
            <person name="Indic B."/>
            <person name="Wong-Bajracharya J."/>
            <person name="Merenyi Z."/>
            <person name="Ke H.-M."/>
            <person name="Monk M."/>
            <person name="Kocsube S."/>
            <person name="Drula E."/>
            <person name="Lipzen A."/>
            <person name="Balint B."/>
            <person name="Henrissat B."/>
            <person name="Andreopoulos B."/>
            <person name="Martin F.M."/>
            <person name="Harder C.B."/>
            <person name="Rigling D."/>
            <person name="Ford K.L."/>
            <person name="Foster G.D."/>
            <person name="Pangilinan J."/>
            <person name="Papanicolaou A."/>
            <person name="Barry K."/>
            <person name="LaButti K."/>
            <person name="Viragh M."/>
            <person name="Koriabine M."/>
            <person name="Yan M."/>
            <person name="Riley R."/>
            <person name="Champramary S."/>
            <person name="Plett K.L."/>
            <person name="Tsai I.J."/>
            <person name="Slot J."/>
            <person name="Sipos G."/>
            <person name="Plett J."/>
            <person name="Nagy L.G."/>
            <person name="Grigoriev I.V."/>
        </authorList>
    </citation>
    <scope>NUCLEOTIDE SEQUENCE</scope>
    <source>
        <strain evidence="2">CCBAS 213</strain>
    </source>
</reference>
<dbReference type="AlphaFoldDB" id="A0AA39T600"/>
<dbReference type="GeneID" id="85360050"/>
<name>A0AA39T600_ARMTA</name>
<proteinExistence type="predicted"/>
<feature type="region of interest" description="Disordered" evidence="1">
    <location>
        <begin position="336"/>
        <end position="470"/>
    </location>
</feature>
<dbReference type="EMBL" id="JAUEPS010000003">
    <property type="protein sequence ID" value="KAK0466811.1"/>
    <property type="molecule type" value="Genomic_DNA"/>
</dbReference>
<evidence type="ECO:0000313" key="2">
    <source>
        <dbReference type="EMBL" id="KAK0466811.1"/>
    </source>
</evidence>
<gene>
    <name evidence="2" type="ORF">EV420DRAFT_1635852</name>
</gene>
<feature type="compositionally biased region" description="Pro residues" evidence="1">
    <location>
        <begin position="13"/>
        <end position="29"/>
    </location>
</feature>
<keyword evidence="3" id="KW-1185">Reference proteome</keyword>
<dbReference type="Proteomes" id="UP001175211">
    <property type="component" value="Unassembled WGS sequence"/>
</dbReference>
<dbReference type="RefSeq" id="XP_060337403.1">
    <property type="nucleotide sequence ID" value="XM_060476502.1"/>
</dbReference>
<sequence>MVISKTMATLGSPPSPPPPGPTASPPPVPVEQKKPGPKPWATPEQWTFLEGGVPEYHTAQSAKGKNAAIASFIKDFMPRFWLEFPLEGARSKDGDIKRMREWFQNHRSAKKVENAARIAGIFVKPRTRALKAEEVYSCNYYVDRIKPLVDQRKVGISSRGEVLKLIKDTTKEVFEVESEVVQNQVLEWTKEQVPLSVMEDGPITPEIAIAAVPDQIKTFMAALSKVTGCAMMMIFGGPDPWENGKISTYGFHAGEDEHGRTFGQVFPKFKETYLTPFTRFLQQPRMSIWPELFEHDGDLVGPSQSVKDAVDVEMDVGETGQQKLDEEKIMENAEPDDNIDKESHDTGNNVDVSVPAGKELGASDSLLSPLPLSPVPSAEVEAQPPSQVTMPNPHINGDDSHQASEEEKIKEENRACSAEPLDEVPSDKQPSETRTSESATAASIWTELEEPQPTGTKTHKRQGTQVEDGLTATWAKRVRSGLAPKEILMLAECAELEGGTIAVPKVPKRRVRKT</sequence>
<accession>A0AA39T600</accession>
<feature type="compositionally biased region" description="Basic and acidic residues" evidence="1">
    <location>
        <begin position="396"/>
        <end position="414"/>
    </location>
</feature>